<dbReference type="eggNOG" id="COG4550">
    <property type="taxonomic scope" value="Bacteria"/>
</dbReference>
<dbReference type="SMR" id="A0A1J0N204"/>
<evidence type="ECO:0008006" key="5">
    <source>
        <dbReference type="Google" id="ProtNLM"/>
    </source>
</evidence>
<evidence type="ECO:0000313" key="1">
    <source>
        <dbReference type="EMBL" id="AHY16740.1"/>
    </source>
</evidence>
<evidence type="ECO:0000313" key="2">
    <source>
        <dbReference type="EMBL" id="RLU54671.1"/>
    </source>
</evidence>
<name>A0A1J0N204_STRIN</name>
<dbReference type="RefSeq" id="WP_003100437.1">
    <property type="nucleotide sequence ID" value="NZ_CP010783.1"/>
</dbReference>
<accession>A0A1J0N204</accession>
<protein>
    <recommendedName>
        <fullName evidence="5">YlbF family regulator</fullName>
    </recommendedName>
</protein>
<dbReference type="InterPro" id="IPR016783">
    <property type="entry name" value="Biofilm_formation_YmcA"/>
</dbReference>
<dbReference type="SUPFAM" id="SSF158622">
    <property type="entry name" value="YheA/YmcA-like"/>
    <property type="match status" value="1"/>
</dbReference>
<proteinExistence type="predicted"/>
<dbReference type="OrthoDB" id="2243283at2"/>
<gene>
    <name evidence="2" type="ORF">DIY07_10140</name>
    <name evidence="1" type="ORF">DQ08_09955</name>
</gene>
<reference evidence="1 3" key="1">
    <citation type="journal article" date="2014" name="Genome Announc.">
        <title>Complete Genome Sequence of a Virulent Strain, Streptococcus iniae ISET0901, Isolated from Diseased Tilapia.</title>
        <authorList>
            <person name="Pridgeon J.W."/>
            <person name="Zhang D."/>
            <person name="Zhang L."/>
        </authorList>
    </citation>
    <scope>NUCLEOTIDE SEQUENCE [LARGE SCALE GENOMIC DNA]</scope>
    <source>
        <strain evidence="1 3">ISET0901</strain>
    </source>
</reference>
<dbReference type="GeneID" id="35764939"/>
<dbReference type="KEGG" id="sio:DW64_09940"/>
<evidence type="ECO:0000313" key="4">
    <source>
        <dbReference type="Proteomes" id="UP000269148"/>
    </source>
</evidence>
<dbReference type="KEGG" id="siq:DQ08_09955"/>
<dbReference type="AlphaFoldDB" id="A0A1J0N204"/>
<evidence type="ECO:0000313" key="3">
    <source>
        <dbReference type="Proteomes" id="UP000025245"/>
    </source>
</evidence>
<dbReference type="Proteomes" id="UP000025245">
    <property type="component" value="Chromosome"/>
</dbReference>
<dbReference type="Proteomes" id="UP000269148">
    <property type="component" value="Unassembled WGS sequence"/>
</dbReference>
<dbReference type="PIRSF" id="PIRSF021287">
    <property type="entry name" value="Biofilm_formation_YmcA"/>
    <property type="match status" value="1"/>
</dbReference>
<dbReference type="InterPro" id="IPR023378">
    <property type="entry name" value="YheA/YmcA-like_dom_sf"/>
</dbReference>
<sequence>MTNYDDALDQLVNTLQKHQSILEFKDIEKKIKANPLYRQQVYQMKKNQQNAFLFNKVEKDRAEKMAISVATELKENIESQPIVEDYRNKLQNASDLLQYVTKTIEDKVNEEFIDEQS</sequence>
<dbReference type="EMBL" id="CP007586">
    <property type="protein sequence ID" value="AHY16740.1"/>
    <property type="molecule type" value="Genomic_DNA"/>
</dbReference>
<organism evidence="2 4">
    <name type="scientific">Streptococcus iniae</name>
    <name type="common">Streptococcus shiloi</name>
    <dbReference type="NCBI Taxonomy" id="1346"/>
    <lineage>
        <taxon>Bacteria</taxon>
        <taxon>Bacillati</taxon>
        <taxon>Bacillota</taxon>
        <taxon>Bacilli</taxon>
        <taxon>Lactobacillales</taxon>
        <taxon>Streptococcaceae</taxon>
        <taxon>Streptococcus</taxon>
    </lineage>
</organism>
<dbReference type="KEGG" id="siz:SI82_09860"/>
<keyword evidence="3" id="KW-1185">Reference proteome</keyword>
<dbReference type="EMBL" id="QLQD01000084">
    <property type="protein sequence ID" value="RLU54671.1"/>
    <property type="molecule type" value="Genomic_DNA"/>
</dbReference>
<dbReference type="Gene3D" id="1.20.1500.10">
    <property type="entry name" value="YheA/YmcA-like"/>
    <property type="match status" value="1"/>
</dbReference>
<reference evidence="2 4" key="2">
    <citation type="submission" date="2018-06" db="EMBL/GenBank/DDBJ databases">
        <title>Mutators as drivers of adaptation in pathogenic bacteria and a risk factor for host jumps and vaccine escape.</title>
        <authorList>
            <person name="Barnes A.C."/>
            <person name="Silayeva O."/>
        </authorList>
    </citation>
    <scope>NUCLEOTIDE SEQUENCE [LARGE SCALE GENOMIC DNA]</scope>
    <source>
        <strain evidence="2 4">QMA0445</strain>
    </source>
</reference>
<dbReference type="InterPro" id="IPR010368">
    <property type="entry name" value="Com_YlbF"/>
</dbReference>
<dbReference type="Pfam" id="PF06133">
    <property type="entry name" value="Com_YlbF"/>
    <property type="match status" value="1"/>
</dbReference>
<dbReference type="STRING" id="1346.BMF34_09895"/>